<keyword evidence="5" id="KW-0862">Zinc</keyword>
<proteinExistence type="inferred from homology"/>
<dbReference type="Proteomes" id="UP000094527">
    <property type="component" value="Unassembled WGS sequence"/>
</dbReference>
<feature type="compositionally biased region" description="Low complexity" evidence="10">
    <location>
        <begin position="30"/>
        <end position="46"/>
    </location>
</feature>
<evidence type="ECO:0000256" key="10">
    <source>
        <dbReference type="SAM" id="MobiDB-lite"/>
    </source>
</evidence>
<dbReference type="PROSITE" id="PS50157">
    <property type="entry name" value="ZINC_FINGER_C2H2_2"/>
    <property type="match status" value="3"/>
</dbReference>
<keyword evidence="7" id="KW-0539">Nucleus</keyword>
<feature type="compositionally biased region" description="Basic and acidic residues" evidence="10">
    <location>
        <begin position="168"/>
        <end position="178"/>
    </location>
</feature>
<evidence type="ECO:0000256" key="9">
    <source>
        <dbReference type="PROSITE-ProRule" id="PRU00042"/>
    </source>
</evidence>
<feature type="domain" description="C2H2-type" evidence="11">
    <location>
        <begin position="272"/>
        <end position="299"/>
    </location>
</feature>
<evidence type="ECO:0000256" key="7">
    <source>
        <dbReference type="ARBA" id="ARBA00023242"/>
    </source>
</evidence>
<comment type="subcellular location">
    <subcellularLocation>
        <location evidence="1">Nucleus</location>
    </subcellularLocation>
</comment>
<evidence type="ECO:0000256" key="2">
    <source>
        <dbReference type="ARBA" id="ARBA00022723"/>
    </source>
</evidence>
<dbReference type="GO" id="GO:0008270">
    <property type="term" value="F:zinc ion binding"/>
    <property type="evidence" value="ECO:0007669"/>
    <property type="project" value="UniProtKB-KW"/>
</dbReference>
<dbReference type="FunFam" id="3.30.160.60:FF:000043">
    <property type="entry name" value="Scratch family zinc finger 2"/>
    <property type="match status" value="1"/>
</dbReference>
<feature type="region of interest" description="Disordered" evidence="10">
    <location>
        <begin position="1"/>
        <end position="191"/>
    </location>
</feature>
<keyword evidence="13" id="KW-1185">Reference proteome</keyword>
<feature type="domain" description="C2H2-type" evidence="11">
    <location>
        <begin position="246"/>
        <end position="273"/>
    </location>
</feature>
<dbReference type="GO" id="GO:0000981">
    <property type="term" value="F:DNA-binding transcription factor activity, RNA polymerase II-specific"/>
    <property type="evidence" value="ECO:0007669"/>
    <property type="project" value="TreeGrafter"/>
</dbReference>
<evidence type="ECO:0000259" key="11">
    <source>
        <dbReference type="PROSITE" id="PS50157"/>
    </source>
</evidence>
<evidence type="ECO:0000313" key="13">
    <source>
        <dbReference type="Proteomes" id="UP000094527"/>
    </source>
</evidence>
<dbReference type="PROSITE" id="PS00028">
    <property type="entry name" value="ZINC_FINGER_C2H2_1"/>
    <property type="match status" value="3"/>
</dbReference>
<evidence type="ECO:0000256" key="3">
    <source>
        <dbReference type="ARBA" id="ARBA00022737"/>
    </source>
</evidence>
<feature type="compositionally biased region" description="Low complexity" evidence="10">
    <location>
        <begin position="98"/>
        <end position="110"/>
    </location>
</feature>
<evidence type="ECO:0000256" key="1">
    <source>
        <dbReference type="ARBA" id="ARBA00004123"/>
    </source>
</evidence>
<dbReference type="OrthoDB" id="5428132at2759"/>
<dbReference type="OMA" id="NICRTQS"/>
<dbReference type="PANTHER" id="PTHR24388">
    <property type="entry name" value="ZINC FINGER PROTEIN"/>
    <property type="match status" value="1"/>
</dbReference>
<evidence type="ECO:0000256" key="4">
    <source>
        <dbReference type="ARBA" id="ARBA00022771"/>
    </source>
</evidence>
<feature type="domain" description="C2H2-type" evidence="11">
    <location>
        <begin position="215"/>
        <end position="242"/>
    </location>
</feature>
<dbReference type="GO" id="GO:0005634">
    <property type="term" value="C:nucleus"/>
    <property type="evidence" value="ECO:0007669"/>
    <property type="project" value="UniProtKB-SubCell"/>
</dbReference>
<dbReference type="PANTHER" id="PTHR24388:SF38">
    <property type="entry name" value="PROTEIN SNAIL"/>
    <property type="match status" value="1"/>
</dbReference>
<comment type="similarity">
    <text evidence="8">Belongs to the snail C2H2-type zinc-finger protein family.</text>
</comment>
<name>A0A1D2N667_ORCCI</name>
<evidence type="ECO:0000256" key="6">
    <source>
        <dbReference type="ARBA" id="ARBA00023125"/>
    </source>
</evidence>
<dbReference type="Gene3D" id="3.30.160.60">
    <property type="entry name" value="Classic Zinc Finger"/>
    <property type="match status" value="2"/>
</dbReference>
<feature type="compositionally biased region" description="Basic residues" evidence="10">
    <location>
        <begin position="117"/>
        <end position="126"/>
    </location>
</feature>
<keyword evidence="3" id="KW-0677">Repeat</keyword>
<feature type="compositionally biased region" description="Polar residues" evidence="10">
    <location>
        <begin position="47"/>
        <end position="77"/>
    </location>
</feature>
<dbReference type="InterPro" id="IPR050527">
    <property type="entry name" value="Snail/Krueppel_Znf"/>
</dbReference>
<dbReference type="FunFam" id="3.30.160.60:FF:000145">
    <property type="entry name" value="Zinc finger protein 574"/>
    <property type="match status" value="1"/>
</dbReference>
<dbReference type="GO" id="GO:0000978">
    <property type="term" value="F:RNA polymerase II cis-regulatory region sequence-specific DNA binding"/>
    <property type="evidence" value="ECO:0007669"/>
    <property type="project" value="TreeGrafter"/>
</dbReference>
<dbReference type="SMART" id="SM00355">
    <property type="entry name" value="ZnF_C2H2"/>
    <property type="match status" value="3"/>
</dbReference>
<organism evidence="12 13">
    <name type="scientific">Orchesella cincta</name>
    <name type="common">Springtail</name>
    <name type="synonym">Podura cincta</name>
    <dbReference type="NCBI Taxonomy" id="48709"/>
    <lineage>
        <taxon>Eukaryota</taxon>
        <taxon>Metazoa</taxon>
        <taxon>Ecdysozoa</taxon>
        <taxon>Arthropoda</taxon>
        <taxon>Hexapoda</taxon>
        <taxon>Collembola</taxon>
        <taxon>Entomobryomorpha</taxon>
        <taxon>Entomobryoidea</taxon>
        <taxon>Orchesellidae</taxon>
        <taxon>Orchesellinae</taxon>
        <taxon>Orchesella</taxon>
    </lineage>
</organism>
<keyword evidence="2" id="KW-0479">Metal-binding</keyword>
<protein>
    <submittedName>
        <fullName evidence="12">Transcriptional repressor scratch 2</fullName>
    </submittedName>
</protein>
<dbReference type="Pfam" id="PF00096">
    <property type="entry name" value="zf-C2H2"/>
    <property type="match status" value="3"/>
</dbReference>
<dbReference type="SUPFAM" id="SSF57667">
    <property type="entry name" value="beta-beta-alpha zinc fingers"/>
    <property type="match status" value="2"/>
</dbReference>
<sequence>MTATSTTVPQGKRVPGPDYRKTPTSHHHFSTSATSSGSRTSHDSPTNAELKTSGSANGRSSRKNGVTGMTGSRSISTAADRRRVSGRNHGGRRRQNPSGSSSSCSSSRASDNIIMPRNKRRIRARKISYDVDDEDDGEIGEEDDEHPDELDDELMIEVEGIDDSEDYDPLRDEDDMRRSSSTTGKRRARAELLRGEETTYELDGADDQEPPKQRYVCSECGKHYATSSNLSRHKQTHRSLDSQNAKRCPTCGKAYVSMPALSMHLLTHNLNHKCEVCGKGFSRPWLLQGHMRSHTGESLMVAPTVVRHLQIVPTSGLICKHTLAPRTTRVSVVTSHLH</sequence>
<dbReference type="InterPro" id="IPR013087">
    <property type="entry name" value="Znf_C2H2_type"/>
</dbReference>
<keyword evidence="6" id="KW-0238">DNA-binding</keyword>
<feature type="compositionally biased region" description="Acidic residues" evidence="10">
    <location>
        <begin position="130"/>
        <end position="167"/>
    </location>
</feature>
<dbReference type="STRING" id="48709.A0A1D2N667"/>
<evidence type="ECO:0000313" key="12">
    <source>
        <dbReference type="EMBL" id="ODN00747.1"/>
    </source>
</evidence>
<evidence type="ECO:0000256" key="5">
    <source>
        <dbReference type="ARBA" id="ARBA00022833"/>
    </source>
</evidence>
<gene>
    <name evidence="12" type="ORF">Ocin01_05939</name>
</gene>
<reference evidence="12 13" key="1">
    <citation type="journal article" date="2016" name="Genome Biol. Evol.">
        <title>Gene Family Evolution Reflects Adaptation to Soil Environmental Stressors in the Genome of the Collembolan Orchesella cincta.</title>
        <authorList>
            <person name="Faddeeva-Vakhrusheva A."/>
            <person name="Derks M.F."/>
            <person name="Anvar S.Y."/>
            <person name="Agamennone V."/>
            <person name="Suring W."/>
            <person name="Smit S."/>
            <person name="van Straalen N.M."/>
            <person name="Roelofs D."/>
        </authorList>
    </citation>
    <scope>NUCLEOTIDE SEQUENCE [LARGE SCALE GENOMIC DNA]</scope>
    <source>
        <tissue evidence="12">Mixed pool</tissue>
    </source>
</reference>
<evidence type="ECO:0000256" key="8">
    <source>
        <dbReference type="ARBA" id="ARBA00037948"/>
    </source>
</evidence>
<dbReference type="AlphaFoldDB" id="A0A1D2N667"/>
<dbReference type="EMBL" id="LJIJ01000188">
    <property type="protein sequence ID" value="ODN00747.1"/>
    <property type="molecule type" value="Genomic_DNA"/>
</dbReference>
<feature type="compositionally biased region" description="Basic residues" evidence="10">
    <location>
        <begin position="84"/>
        <end position="95"/>
    </location>
</feature>
<dbReference type="InterPro" id="IPR036236">
    <property type="entry name" value="Znf_C2H2_sf"/>
</dbReference>
<accession>A0A1D2N667</accession>
<comment type="caution">
    <text evidence="12">The sequence shown here is derived from an EMBL/GenBank/DDBJ whole genome shotgun (WGS) entry which is preliminary data.</text>
</comment>
<keyword evidence="4 9" id="KW-0863">Zinc-finger</keyword>